<reference evidence="3 4" key="1">
    <citation type="submission" date="2017-02" db="EMBL/GenBank/DDBJ databases">
        <title>Ketogulonicigenium robustum SPU B003 Genome sequencing and assembly.</title>
        <authorList>
            <person name="Li Y."/>
            <person name="Liu L."/>
            <person name="Wang C."/>
            <person name="Zhang M."/>
            <person name="Zhang T."/>
            <person name="Zhang Y."/>
        </authorList>
    </citation>
    <scope>NUCLEOTIDE SEQUENCE [LARGE SCALE GENOMIC DNA]</scope>
    <source>
        <strain evidence="3 4">SPU_B003</strain>
    </source>
</reference>
<gene>
    <name evidence="3" type="ORF">BVG79_00346</name>
</gene>
<name>A0A1W6NWU3_9RHOB</name>
<dbReference type="EMBL" id="CP019937">
    <property type="protein sequence ID" value="ARO13702.1"/>
    <property type="molecule type" value="Genomic_DNA"/>
</dbReference>
<dbReference type="AlphaFoldDB" id="A0A1W6NWU3"/>
<evidence type="ECO:0000256" key="1">
    <source>
        <dbReference type="ARBA" id="ARBA00009477"/>
    </source>
</evidence>
<dbReference type="InterPro" id="IPR006143">
    <property type="entry name" value="RND_pump_MFP"/>
</dbReference>
<dbReference type="SUPFAM" id="SSF111369">
    <property type="entry name" value="HlyD-like secretion proteins"/>
    <property type="match status" value="1"/>
</dbReference>
<evidence type="ECO:0000313" key="3">
    <source>
        <dbReference type="EMBL" id="ARO13702.1"/>
    </source>
</evidence>
<dbReference type="Gene3D" id="2.40.420.20">
    <property type="match status" value="1"/>
</dbReference>
<keyword evidence="4" id="KW-1185">Reference proteome</keyword>
<dbReference type="GO" id="GO:1990281">
    <property type="term" value="C:efflux pump complex"/>
    <property type="evidence" value="ECO:0007669"/>
    <property type="project" value="TreeGrafter"/>
</dbReference>
<dbReference type="Proteomes" id="UP000242447">
    <property type="component" value="Chromosome"/>
</dbReference>
<sequence length="366" mass="37602">MKPFVWATLAVLILPLAALADDPPRPVVTEIVAGDSAPDREIAGTIASQVETALSFQTLGRLRTRLVGTGDSVTTGEELAQLDQVSLQQDVDAATAALASAQVQKSTADTAYDRASALQQRGSLPQAQLDAAEQSRASAASSVAQAQATLAAANDALSFSVLRAPSDGVIIATMAEAGDVVSAGTPVMRMVDTTRREVLVDLPESYAAALQTGQQFRISIRTEGVAPVTGSLRLIEPVSDASLRFRRAHLALPEDAPTAYRVGMIANVALEGAGSALLTLPTSAVIAGPTPAVWRVSTNGAGTRTVTRTDVSLGETLQSTAAEDRVVIAGGLNAGDEIVVRGVNSLTDGQTVGPSTTIVSSAGERP</sequence>
<organism evidence="3 4">
    <name type="scientific">Ketogulonicigenium robustum</name>
    <dbReference type="NCBI Taxonomy" id="92947"/>
    <lineage>
        <taxon>Bacteria</taxon>
        <taxon>Pseudomonadati</taxon>
        <taxon>Pseudomonadota</taxon>
        <taxon>Alphaproteobacteria</taxon>
        <taxon>Rhodobacterales</taxon>
        <taxon>Roseobacteraceae</taxon>
        <taxon>Ketogulonicigenium</taxon>
    </lineage>
</organism>
<dbReference type="RefSeq" id="WP_085785378.1">
    <property type="nucleotide sequence ID" value="NZ_CP019937.1"/>
</dbReference>
<dbReference type="Gene3D" id="2.40.50.100">
    <property type="match status" value="1"/>
</dbReference>
<dbReference type="PANTHER" id="PTHR30469:SF15">
    <property type="entry name" value="HLYD FAMILY OF SECRETION PROTEINS"/>
    <property type="match status" value="1"/>
</dbReference>
<evidence type="ECO:0000313" key="4">
    <source>
        <dbReference type="Proteomes" id="UP000242447"/>
    </source>
</evidence>
<dbReference type="PANTHER" id="PTHR30469">
    <property type="entry name" value="MULTIDRUG RESISTANCE PROTEIN MDTA"/>
    <property type="match status" value="1"/>
</dbReference>
<comment type="similarity">
    <text evidence="1">Belongs to the membrane fusion protein (MFP) (TC 8.A.1) family.</text>
</comment>
<dbReference type="Gene3D" id="2.40.30.170">
    <property type="match status" value="1"/>
</dbReference>
<proteinExistence type="inferred from homology"/>
<dbReference type="NCBIfam" id="TIGR01730">
    <property type="entry name" value="RND_mfp"/>
    <property type="match status" value="1"/>
</dbReference>
<protein>
    <submittedName>
        <fullName evidence="3">Protein secretion protein</fullName>
    </submittedName>
</protein>
<keyword evidence="2" id="KW-0732">Signal</keyword>
<feature type="chain" id="PRO_5012122524" evidence="2">
    <location>
        <begin position="21"/>
        <end position="366"/>
    </location>
</feature>
<feature type="signal peptide" evidence="2">
    <location>
        <begin position="1"/>
        <end position="20"/>
    </location>
</feature>
<dbReference type="KEGG" id="kro:BVG79_00346"/>
<accession>A0A1W6NWU3</accession>
<dbReference type="GO" id="GO:0015562">
    <property type="term" value="F:efflux transmembrane transporter activity"/>
    <property type="evidence" value="ECO:0007669"/>
    <property type="project" value="TreeGrafter"/>
</dbReference>
<evidence type="ECO:0000256" key="2">
    <source>
        <dbReference type="SAM" id="SignalP"/>
    </source>
</evidence>
<dbReference type="OrthoDB" id="9813967at2"/>
<dbReference type="STRING" id="92947.BVG79_00346"/>
<dbReference type="Gene3D" id="1.10.287.470">
    <property type="entry name" value="Helix hairpin bin"/>
    <property type="match status" value="1"/>
</dbReference>